<dbReference type="InterPro" id="IPR000160">
    <property type="entry name" value="GGDEF_dom"/>
</dbReference>
<dbReference type="InterPro" id="IPR052163">
    <property type="entry name" value="DGC-Regulatory_Protein"/>
</dbReference>
<evidence type="ECO:0000313" key="2">
    <source>
        <dbReference type="EMBL" id="MBB5067391.1"/>
    </source>
</evidence>
<dbReference type="Pfam" id="PF00990">
    <property type="entry name" value="GGDEF"/>
    <property type="match status" value="1"/>
</dbReference>
<dbReference type="Proteomes" id="UP000580474">
    <property type="component" value="Unassembled WGS sequence"/>
</dbReference>
<gene>
    <name evidence="2" type="ORF">BJ969_000479</name>
</gene>
<dbReference type="NCBIfam" id="TIGR00254">
    <property type="entry name" value="GGDEF"/>
    <property type="match status" value="1"/>
</dbReference>
<comment type="caution">
    <text evidence="2">The sequence shown here is derived from an EMBL/GenBank/DDBJ whole genome shotgun (WGS) entry which is preliminary data.</text>
</comment>
<dbReference type="RefSeq" id="WP_184476884.1">
    <property type="nucleotide sequence ID" value="NZ_JACHIV010000001.1"/>
</dbReference>
<dbReference type="AlphaFoldDB" id="A0A840N973"/>
<dbReference type="SUPFAM" id="SSF55073">
    <property type="entry name" value="Nucleotide cyclase"/>
    <property type="match status" value="1"/>
</dbReference>
<name>A0A840N973_9PSEU</name>
<dbReference type="PROSITE" id="PS50887">
    <property type="entry name" value="GGDEF"/>
    <property type="match status" value="1"/>
</dbReference>
<accession>A0A840N973</accession>
<dbReference type="EMBL" id="JACHIV010000001">
    <property type="protein sequence ID" value="MBB5067391.1"/>
    <property type="molecule type" value="Genomic_DNA"/>
</dbReference>
<evidence type="ECO:0000259" key="1">
    <source>
        <dbReference type="PROSITE" id="PS50887"/>
    </source>
</evidence>
<dbReference type="CDD" id="cd01949">
    <property type="entry name" value="GGDEF"/>
    <property type="match status" value="1"/>
</dbReference>
<evidence type="ECO:0000313" key="3">
    <source>
        <dbReference type="Proteomes" id="UP000580474"/>
    </source>
</evidence>
<dbReference type="PANTHER" id="PTHR46663:SF2">
    <property type="entry name" value="GGDEF DOMAIN-CONTAINING PROTEIN"/>
    <property type="match status" value="1"/>
</dbReference>
<dbReference type="SMART" id="SM00267">
    <property type="entry name" value="GGDEF"/>
    <property type="match status" value="1"/>
</dbReference>
<reference evidence="2 3" key="1">
    <citation type="submission" date="2020-08" db="EMBL/GenBank/DDBJ databases">
        <title>Sequencing the genomes of 1000 actinobacteria strains.</title>
        <authorList>
            <person name="Klenk H.-P."/>
        </authorList>
    </citation>
    <scope>NUCLEOTIDE SEQUENCE [LARGE SCALE GENOMIC DNA]</scope>
    <source>
        <strain evidence="2 3">DSM 45582</strain>
    </source>
</reference>
<organism evidence="2 3">
    <name type="scientific">Saccharopolyspora gloriosae</name>
    <dbReference type="NCBI Taxonomy" id="455344"/>
    <lineage>
        <taxon>Bacteria</taxon>
        <taxon>Bacillati</taxon>
        <taxon>Actinomycetota</taxon>
        <taxon>Actinomycetes</taxon>
        <taxon>Pseudonocardiales</taxon>
        <taxon>Pseudonocardiaceae</taxon>
        <taxon>Saccharopolyspora</taxon>
    </lineage>
</organism>
<dbReference type="InterPro" id="IPR029787">
    <property type="entry name" value="Nucleotide_cyclase"/>
</dbReference>
<sequence>MLAELALAVTASGTAGMSLYARYLFTCLNTDPLTGLANRAALERRFARARRRRQRVAVLLADANRFKSINDTYGHRVGDLVLCEIATVLALHARPGLLPVRLHGDEFAVLLTGLDAFTDPAAVADQLADAVGDVSVVNGHPVEVSLSIGTATGPATGGLPDLLTRADAAMYRRKNSNRTPVSR</sequence>
<dbReference type="InterPro" id="IPR043128">
    <property type="entry name" value="Rev_trsase/Diguanyl_cyclase"/>
</dbReference>
<keyword evidence="3" id="KW-1185">Reference proteome</keyword>
<proteinExistence type="predicted"/>
<protein>
    <submittedName>
        <fullName evidence="2">Diguanylate cyclase (GGDEF)-like protein</fullName>
    </submittedName>
</protein>
<feature type="domain" description="GGDEF" evidence="1">
    <location>
        <begin position="54"/>
        <end position="183"/>
    </location>
</feature>
<dbReference type="PANTHER" id="PTHR46663">
    <property type="entry name" value="DIGUANYLATE CYCLASE DGCT-RELATED"/>
    <property type="match status" value="1"/>
</dbReference>
<dbReference type="Gene3D" id="3.30.70.270">
    <property type="match status" value="1"/>
</dbReference>